<evidence type="ECO:0000256" key="2">
    <source>
        <dbReference type="SAM" id="SignalP"/>
    </source>
</evidence>
<evidence type="ECO:0000313" key="4">
    <source>
        <dbReference type="Proteomes" id="UP001165121"/>
    </source>
</evidence>
<evidence type="ECO:0000313" key="3">
    <source>
        <dbReference type="EMBL" id="GMF56136.1"/>
    </source>
</evidence>
<sequence length="116" mass="12211">MSTPTTRTAGAPLVIILLFPSPQAAAPAAADSVVAPAATTRGSSASTSVVTSTVTTSSSPKRTMSLGEYKKARDNTVFARDELEALSVMPTWMMVKKTRNPVFKTRWSKCGITSSS</sequence>
<gene>
    <name evidence="3" type="ORF">Pfra01_002377400</name>
</gene>
<dbReference type="AlphaFoldDB" id="A0A9W7D2V8"/>
<feature type="compositionally biased region" description="Low complexity" evidence="1">
    <location>
        <begin position="40"/>
        <end position="59"/>
    </location>
</feature>
<accession>A0A9W7D2V8</accession>
<feature type="region of interest" description="Disordered" evidence="1">
    <location>
        <begin position="40"/>
        <end position="61"/>
    </location>
</feature>
<reference evidence="3" key="1">
    <citation type="submission" date="2023-04" db="EMBL/GenBank/DDBJ databases">
        <title>Phytophthora fragariaefolia NBRC 109709.</title>
        <authorList>
            <person name="Ichikawa N."/>
            <person name="Sato H."/>
            <person name="Tonouchi N."/>
        </authorList>
    </citation>
    <scope>NUCLEOTIDE SEQUENCE</scope>
    <source>
        <strain evidence="3">NBRC 109709</strain>
    </source>
</reference>
<keyword evidence="4" id="KW-1185">Reference proteome</keyword>
<evidence type="ECO:0000256" key="1">
    <source>
        <dbReference type="SAM" id="MobiDB-lite"/>
    </source>
</evidence>
<name>A0A9W7D2V8_9STRA</name>
<proteinExistence type="predicted"/>
<comment type="caution">
    <text evidence="3">The sequence shown here is derived from an EMBL/GenBank/DDBJ whole genome shotgun (WGS) entry which is preliminary data.</text>
</comment>
<dbReference type="Proteomes" id="UP001165121">
    <property type="component" value="Unassembled WGS sequence"/>
</dbReference>
<dbReference type="OrthoDB" id="145471at2759"/>
<feature type="signal peptide" evidence="2">
    <location>
        <begin position="1"/>
        <end position="25"/>
    </location>
</feature>
<dbReference type="EMBL" id="BSXT01003914">
    <property type="protein sequence ID" value="GMF56136.1"/>
    <property type="molecule type" value="Genomic_DNA"/>
</dbReference>
<organism evidence="3 4">
    <name type="scientific">Phytophthora fragariaefolia</name>
    <dbReference type="NCBI Taxonomy" id="1490495"/>
    <lineage>
        <taxon>Eukaryota</taxon>
        <taxon>Sar</taxon>
        <taxon>Stramenopiles</taxon>
        <taxon>Oomycota</taxon>
        <taxon>Peronosporomycetes</taxon>
        <taxon>Peronosporales</taxon>
        <taxon>Peronosporaceae</taxon>
        <taxon>Phytophthora</taxon>
    </lineage>
</organism>
<keyword evidence="2" id="KW-0732">Signal</keyword>
<feature type="chain" id="PRO_5040925914" evidence="2">
    <location>
        <begin position="26"/>
        <end position="116"/>
    </location>
</feature>
<protein>
    <submittedName>
        <fullName evidence="3">Unnamed protein product</fullName>
    </submittedName>
</protein>